<evidence type="ECO:0000256" key="2">
    <source>
        <dbReference type="ARBA" id="ARBA00022737"/>
    </source>
</evidence>
<dbReference type="PANTHER" id="PTHR11364">
    <property type="entry name" value="THIOSULFATE SULFERTANSFERASE"/>
    <property type="match status" value="1"/>
</dbReference>
<dbReference type="InterPro" id="IPR045078">
    <property type="entry name" value="TST/MPST-like"/>
</dbReference>
<accession>A0A2T6C7M3</accession>
<dbReference type="GO" id="GO:0004792">
    <property type="term" value="F:thiosulfate-cyanide sulfurtransferase activity"/>
    <property type="evidence" value="ECO:0007669"/>
    <property type="project" value="TreeGrafter"/>
</dbReference>
<dbReference type="RefSeq" id="WP_108021876.1">
    <property type="nucleotide sequence ID" value="NZ_QBKR01000003.1"/>
</dbReference>
<gene>
    <name evidence="4" type="ORF">C8P63_10394</name>
</gene>
<feature type="domain" description="Rhodanese" evidence="3">
    <location>
        <begin position="169"/>
        <end position="274"/>
    </location>
</feature>
<dbReference type="OrthoDB" id="9770030at2"/>
<keyword evidence="5" id="KW-1185">Reference proteome</keyword>
<name>A0A2T6C7M3_9BACL</name>
<dbReference type="Pfam" id="PF00581">
    <property type="entry name" value="Rhodanese"/>
    <property type="match status" value="2"/>
</dbReference>
<dbReference type="EMBL" id="QBKR01000003">
    <property type="protein sequence ID" value="PTX64310.1"/>
    <property type="molecule type" value="Genomic_DNA"/>
</dbReference>
<evidence type="ECO:0000256" key="1">
    <source>
        <dbReference type="ARBA" id="ARBA00022679"/>
    </source>
</evidence>
<dbReference type="Proteomes" id="UP000244240">
    <property type="component" value="Unassembled WGS sequence"/>
</dbReference>
<evidence type="ECO:0000259" key="3">
    <source>
        <dbReference type="PROSITE" id="PS50206"/>
    </source>
</evidence>
<dbReference type="SMART" id="SM00450">
    <property type="entry name" value="RHOD"/>
    <property type="match status" value="2"/>
</dbReference>
<feature type="domain" description="Rhodanese" evidence="3">
    <location>
        <begin position="18"/>
        <end position="137"/>
    </location>
</feature>
<dbReference type="CDD" id="cd01448">
    <property type="entry name" value="TST_Repeat_1"/>
    <property type="match status" value="1"/>
</dbReference>
<comment type="caution">
    <text evidence="4">The sequence shown here is derived from an EMBL/GenBank/DDBJ whole genome shotgun (WGS) entry which is preliminary data.</text>
</comment>
<evidence type="ECO:0000313" key="4">
    <source>
        <dbReference type="EMBL" id="PTX64310.1"/>
    </source>
</evidence>
<sequence>MLEGQPLVTPEWLHAHLEDPDLVVVDSRFELADPAAGKEAYRQDHIPGARYMDLEEDLSGPVKKHGGRHPLPDLDEFVEKLGTVGIDGAKTVIAYDDQGGAMAARFWWMLRYLGHEEVAILDGGYRAWKERGYPVTGEIPQPVPCRFQPRIDRPEQLAGMEDVKHYSGLVIDSRDPDRFEGKTEPIDAKAGHIPGAVNRFWKKNLCEDGRWKRPSELKKEWAFASRGEAPIVYCGSGVTACANLLALHAAGFKNARLYAGSWSDWISYEANPVRTGKTNH</sequence>
<dbReference type="FunFam" id="3.40.250.10:FF:000035">
    <property type="entry name" value="Thiosulfate sulfurtransferase"/>
    <property type="match status" value="1"/>
</dbReference>
<keyword evidence="2" id="KW-0677">Repeat</keyword>
<evidence type="ECO:0000313" key="5">
    <source>
        <dbReference type="Proteomes" id="UP000244240"/>
    </source>
</evidence>
<reference evidence="4 5" key="1">
    <citation type="submission" date="2018-04" db="EMBL/GenBank/DDBJ databases">
        <title>Genomic Encyclopedia of Archaeal and Bacterial Type Strains, Phase II (KMG-II): from individual species to whole genera.</title>
        <authorList>
            <person name="Goeker M."/>
        </authorList>
    </citation>
    <scope>NUCLEOTIDE SEQUENCE [LARGE SCALE GENOMIC DNA]</scope>
    <source>
        <strain evidence="4 5">DSM 45787</strain>
    </source>
</reference>
<dbReference type="AlphaFoldDB" id="A0A2T6C7M3"/>
<dbReference type="Gene3D" id="3.40.250.10">
    <property type="entry name" value="Rhodanese-like domain"/>
    <property type="match status" value="2"/>
</dbReference>
<dbReference type="InterPro" id="IPR036873">
    <property type="entry name" value="Rhodanese-like_dom_sf"/>
</dbReference>
<organism evidence="4 5">
    <name type="scientific">Melghirimyces profundicolus</name>
    <dbReference type="NCBI Taxonomy" id="1242148"/>
    <lineage>
        <taxon>Bacteria</taxon>
        <taxon>Bacillati</taxon>
        <taxon>Bacillota</taxon>
        <taxon>Bacilli</taxon>
        <taxon>Bacillales</taxon>
        <taxon>Thermoactinomycetaceae</taxon>
        <taxon>Melghirimyces</taxon>
    </lineage>
</organism>
<dbReference type="CDD" id="cd01449">
    <property type="entry name" value="TST_Repeat_2"/>
    <property type="match status" value="1"/>
</dbReference>
<dbReference type="PANTHER" id="PTHR11364:SF27">
    <property type="entry name" value="SULFURTRANSFERASE"/>
    <property type="match status" value="1"/>
</dbReference>
<dbReference type="InterPro" id="IPR001763">
    <property type="entry name" value="Rhodanese-like_dom"/>
</dbReference>
<proteinExistence type="predicted"/>
<dbReference type="PROSITE" id="PS50206">
    <property type="entry name" value="RHODANESE_3"/>
    <property type="match status" value="2"/>
</dbReference>
<keyword evidence="4" id="KW-0670">Pyruvate</keyword>
<keyword evidence="1 4" id="KW-0808">Transferase</keyword>
<protein>
    <submittedName>
        <fullName evidence="4">Thiosulfate/3-mercaptopyruvate sulfurtransferase</fullName>
    </submittedName>
</protein>
<dbReference type="SUPFAM" id="SSF52821">
    <property type="entry name" value="Rhodanese/Cell cycle control phosphatase"/>
    <property type="match status" value="2"/>
</dbReference>